<dbReference type="InterPro" id="IPR000477">
    <property type="entry name" value="RT_dom"/>
</dbReference>
<evidence type="ECO:0000313" key="2">
    <source>
        <dbReference type="EMBL" id="WMV32822.1"/>
    </source>
</evidence>
<dbReference type="InterPro" id="IPR043502">
    <property type="entry name" value="DNA/RNA_pol_sf"/>
</dbReference>
<evidence type="ECO:0000259" key="1">
    <source>
        <dbReference type="PROSITE" id="PS50878"/>
    </source>
</evidence>
<dbReference type="AlphaFoldDB" id="A0AAF0R2I5"/>
<protein>
    <recommendedName>
        <fullName evidence="1">Reverse transcriptase domain-containing protein</fullName>
    </recommendedName>
</protein>
<accession>A0AAF0R2I5</accession>
<organism evidence="2 3">
    <name type="scientific">Solanum verrucosum</name>
    <dbReference type="NCBI Taxonomy" id="315347"/>
    <lineage>
        <taxon>Eukaryota</taxon>
        <taxon>Viridiplantae</taxon>
        <taxon>Streptophyta</taxon>
        <taxon>Embryophyta</taxon>
        <taxon>Tracheophyta</taxon>
        <taxon>Spermatophyta</taxon>
        <taxon>Magnoliopsida</taxon>
        <taxon>eudicotyledons</taxon>
        <taxon>Gunneridae</taxon>
        <taxon>Pentapetalae</taxon>
        <taxon>asterids</taxon>
        <taxon>lamiids</taxon>
        <taxon>Solanales</taxon>
        <taxon>Solanaceae</taxon>
        <taxon>Solanoideae</taxon>
        <taxon>Solaneae</taxon>
        <taxon>Solanum</taxon>
    </lineage>
</organism>
<feature type="domain" description="Reverse transcriptase" evidence="1">
    <location>
        <begin position="1"/>
        <end position="159"/>
    </location>
</feature>
<dbReference type="InterPro" id="IPR052343">
    <property type="entry name" value="Retrotransposon-Effector_Assoc"/>
</dbReference>
<name>A0AAF0R2I5_SOLVR</name>
<dbReference type="Proteomes" id="UP001234989">
    <property type="component" value="Chromosome 6"/>
</dbReference>
<sequence>MLAQEITHGIKKPNEGDNVVIKLDITKAYDRVSWPYTCLVLRRMGLGEMFIDLVWRTVSNNWYSVIINGVRHGFFYSTKGLKQGDPLSPSLFILGADILSRMLNMLHHHQRYKNYQMEIREPQINHLSFADDIIIFSSTTRDTLLMILKTLSTYESVSD</sequence>
<reference evidence="2" key="1">
    <citation type="submission" date="2023-08" db="EMBL/GenBank/DDBJ databases">
        <title>A de novo genome assembly of Solanum verrucosum Schlechtendal, a Mexican diploid species geographically isolated from the other diploid A-genome species in potato relatives.</title>
        <authorList>
            <person name="Hosaka K."/>
        </authorList>
    </citation>
    <scope>NUCLEOTIDE SEQUENCE</scope>
    <source>
        <tissue evidence="2">Young leaves</tissue>
    </source>
</reference>
<dbReference type="PANTHER" id="PTHR46890">
    <property type="entry name" value="NON-LTR RETROLELEMENT REVERSE TRANSCRIPTASE-LIKE PROTEIN-RELATED"/>
    <property type="match status" value="1"/>
</dbReference>
<proteinExistence type="predicted"/>
<dbReference type="Pfam" id="PF00078">
    <property type="entry name" value="RVT_1"/>
    <property type="match status" value="1"/>
</dbReference>
<gene>
    <name evidence="2" type="ORF">MTR67_026207</name>
</gene>
<dbReference type="PANTHER" id="PTHR46890:SF28">
    <property type="entry name" value="REVERSE TRANSCRIPTASE DOMAIN-CONTAINING PROTEIN"/>
    <property type="match status" value="1"/>
</dbReference>
<dbReference type="PROSITE" id="PS50878">
    <property type="entry name" value="RT_POL"/>
    <property type="match status" value="1"/>
</dbReference>
<dbReference type="SUPFAM" id="SSF56672">
    <property type="entry name" value="DNA/RNA polymerases"/>
    <property type="match status" value="1"/>
</dbReference>
<dbReference type="EMBL" id="CP133617">
    <property type="protein sequence ID" value="WMV32822.1"/>
    <property type="molecule type" value="Genomic_DNA"/>
</dbReference>
<keyword evidence="3" id="KW-1185">Reference proteome</keyword>
<evidence type="ECO:0000313" key="3">
    <source>
        <dbReference type="Proteomes" id="UP001234989"/>
    </source>
</evidence>